<evidence type="ECO:0000313" key="1">
    <source>
        <dbReference type="EMBL" id="EFI27788.1"/>
    </source>
</evidence>
<protein>
    <submittedName>
        <fullName evidence="1">Uncharacterized protein</fullName>
    </submittedName>
</protein>
<name>D6RMT6_COPC7</name>
<comment type="caution">
    <text evidence="1">The sequence shown here is derived from an EMBL/GenBank/DDBJ whole genome shotgun (WGS) entry which is preliminary data.</text>
</comment>
<proteinExistence type="predicted"/>
<gene>
    <name evidence="1" type="ORF">CC1G_14711</name>
</gene>
<dbReference type="VEuPathDB" id="FungiDB:CC1G_14711"/>
<dbReference type="GeneID" id="9378505"/>
<reference evidence="1 2" key="1">
    <citation type="journal article" date="2010" name="Proc. Natl. Acad. Sci. U.S.A.">
        <title>Insights into evolution of multicellular fungi from the assembled chromosomes of the mushroom Coprinopsis cinerea (Coprinus cinereus).</title>
        <authorList>
            <person name="Stajich J.E."/>
            <person name="Wilke S.K."/>
            <person name="Ahren D."/>
            <person name="Au C.H."/>
            <person name="Birren B.W."/>
            <person name="Borodovsky M."/>
            <person name="Burns C."/>
            <person name="Canback B."/>
            <person name="Casselton L.A."/>
            <person name="Cheng C.K."/>
            <person name="Deng J."/>
            <person name="Dietrich F.S."/>
            <person name="Fargo D.C."/>
            <person name="Farman M.L."/>
            <person name="Gathman A.C."/>
            <person name="Goldberg J."/>
            <person name="Guigo R."/>
            <person name="Hoegger P.J."/>
            <person name="Hooker J.B."/>
            <person name="Huggins A."/>
            <person name="James T.Y."/>
            <person name="Kamada T."/>
            <person name="Kilaru S."/>
            <person name="Kodira C."/>
            <person name="Kues U."/>
            <person name="Kupfer D."/>
            <person name="Kwan H.S."/>
            <person name="Lomsadze A."/>
            <person name="Li W."/>
            <person name="Lilly W.W."/>
            <person name="Ma L.J."/>
            <person name="Mackey A.J."/>
            <person name="Manning G."/>
            <person name="Martin F."/>
            <person name="Muraguchi H."/>
            <person name="Natvig D.O."/>
            <person name="Palmerini H."/>
            <person name="Ramesh M.A."/>
            <person name="Rehmeyer C.J."/>
            <person name="Roe B.A."/>
            <person name="Shenoy N."/>
            <person name="Stanke M."/>
            <person name="Ter-Hovhannisyan V."/>
            <person name="Tunlid A."/>
            <person name="Velagapudi R."/>
            <person name="Vision T.J."/>
            <person name="Zeng Q."/>
            <person name="Zolan M.E."/>
            <person name="Pukkila P.J."/>
        </authorList>
    </citation>
    <scope>NUCLEOTIDE SEQUENCE [LARGE SCALE GENOMIC DNA]</scope>
    <source>
        <strain evidence="2">Okayama-7 / 130 / ATCC MYA-4618 / FGSC 9003</strain>
    </source>
</reference>
<dbReference type="HOGENOM" id="CLU_2512556_0_0_1"/>
<accession>D6RMT6</accession>
<dbReference type="KEGG" id="cci:CC1G_14711"/>
<evidence type="ECO:0000313" key="2">
    <source>
        <dbReference type="Proteomes" id="UP000001861"/>
    </source>
</evidence>
<dbReference type="Proteomes" id="UP000001861">
    <property type="component" value="Unassembled WGS sequence"/>
</dbReference>
<dbReference type="AlphaFoldDB" id="D6RMT6"/>
<organism evidence="1 2">
    <name type="scientific">Coprinopsis cinerea (strain Okayama-7 / 130 / ATCC MYA-4618 / FGSC 9003)</name>
    <name type="common">Inky cap fungus</name>
    <name type="synonym">Hormographiella aspergillata</name>
    <dbReference type="NCBI Taxonomy" id="240176"/>
    <lineage>
        <taxon>Eukaryota</taxon>
        <taxon>Fungi</taxon>
        <taxon>Dikarya</taxon>
        <taxon>Basidiomycota</taxon>
        <taxon>Agaricomycotina</taxon>
        <taxon>Agaricomycetes</taxon>
        <taxon>Agaricomycetidae</taxon>
        <taxon>Agaricales</taxon>
        <taxon>Agaricineae</taxon>
        <taxon>Psathyrellaceae</taxon>
        <taxon>Coprinopsis</taxon>
    </lineage>
</organism>
<sequence length="85" mass="9374">MNHLDSGILFADGAGPQSTMENDLWVAWSSQLWIEGRFQRPSNDPSSPQNALAAFNHQRSVDPTQDPVPITLLALPVSYATRRAI</sequence>
<keyword evidence="2" id="KW-1185">Reference proteome</keyword>
<dbReference type="InParanoid" id="D6RMT6"/>
<dbReference type="RefSeq" id="XP_002911282.1">
    <property type="nucleotide sequence ID" value="XM_002911236.1"/>
</dbReference>
<dbReference type="EMBL" id="AACS02000005">
    <property type="protein sequence ID" value="EFI27788.1"/>
    <property type="molecule type" value="Genomic_DNA"/>
</dbReference>